<keyword evidence="3" id="KW-0597">Phosphoprotein</keyword>
<dbReference type="InterPro" id="IPR001610">
    <property type="entry name" value="PAC"/>
</dbReference>
<keyword evidence="5 9" id="KW-0418">Kinase</keyword>
<dbReference type="PROSITE" id="PS50109">
    <property type="entry name" value="HIS_KIN"/>
    <property type="match status" value="1"/>
</dbReference>
<dbReference type="Pfam" id="PF13426">
    <property type="entry name" value="PAS_9"/>
    <property type="match status" value="2"/>
</dbReference>
<dbReference type="SMART" id="SM00387">
    <property type="entry name" value="HATPase_c"/>
    <property type="match status" value="1"/>
</dbReference>
<evidence type="ECO:0000256" key="2">
    <source>
        <dbReference type="ARBA" id="ARBA00012438"/>
    </source>
</evidence>
<dbReference type="InterPro" id="IPR003594">
    <property type="entry name" value="HATPase_dom"/>
</dbReference>
<dbReference type="SUPFAM" id="SSF55785">
    <property type="entry name" value="PYP-like sensor domain (PAS domain)"/>
    <property type="match status" value="2"/>
</dbReference>
<dbReference type="InterPro" id="IPR000700">
    <property type="entry name" value="PAS-assoc_C"/>
</dbReference>
<dbReference type="SMART" id="SM00091">
    <property type="entry name" value="PAS"/>
    <property type="match status" value="1"/>
</dbReference>
<dbReference type="CDD" id="cd00130">
    <property type="entry name" value="PAS"/>
    <property type="match status" value="1"/>
</dbReference>
<dbReference type="InterPro" id="IPR005467">
    <property type="entry name" value="His_kinase_dom"/>
</dbReference>
<dbReference type="Gene3D" id="3.30.565.10">
    <property type="entry name" value="Histidine kinase-like ATPase, C-terminal domain"/>
    <property type="match status" value="1"/>
</dbReference>
<dbReference type="PROSITE" id="PS50112">
    <property type="entry name" value="PAS"/>
    <property type="match status" value="1"/>
</dbReference>
<dbReference type="GO" id="GO:0016301">
    <property type="term" value="F:kinase activity"/>
    <property type="evidence" value="ECO:0007669"/>
    <property type="project" value="UniProtKB-KW"/>
</dbReference>
<feature type="domain" description="PAC" evidence="8">
    <location>
        <begin position="89"/>
        <end position="140"/>
    </location>
</feature>
<evidence type="ECO:0000313" key="9">
    <source>
        <dbReference type="EMBL" id="GAA4238447.1"/>
    </source>
</evidence>
<dbReference type="InterPro" id="IPR052162">
    <property type="entry name" value="Sensor_kinase/Photoreceptor"/>
</dbReference>
<feature type="domain" description="PAC" evidence="8">
    <location>
        <begin position="216"/>
        <end position="268"/>
    </location>
</feature>
<keyword evidence="4" id="KW-0808">Transferase</keyword>
<dbReference type="PRINTS" id="PR00344">
    <property type="entry name" value="BCTRLSENSOR"/>
</dbReference>
<evidence type="ECO:0000259" key="6">
    <source>
        <dbReference type="PROSITE" id="PS50109"/>
    </source>
</evidence>
<dbReference type="PROSITE" id="PS50113">
    <property type="entry name" value="PAC"/>
    <property type="match status" value="2"/>
</dbReference>
<comment type="catalytic activity">
    <reaction evidence="1">
        <text>ATP + protein L-histidine = ADP + protein N-phospho-L-histidine.</text>
        <dbReference type="EC" id="2.7.13.3"/>
    </reaction>
</comment>
<evidence type="ECO:0000256" key="4">
    <source>
        <dbReference type="ARBA" id="ARBA00022679"/>
    </source>
</evidence>
<dbReference type="InterPro" id="IPR004358">
    <property type="entry name" value="Sig_transdc_His_kin-like_C"/>
</dbReference>
<reference evidence="10" key="1">
    <citation type="journal article" date="2019" name="Int. J. Syst. Evol. Microbiol.">
        <title>The Global Catalogue of Microorganisms (GCM) 10K type strain sequencing project: providing services to taxonomists for standard genome sequencing and annotation.</title>
        <authorList>
            <consortium name="The Broad Institute Genomics Platform"/>
            <consortium name="The Broad Institute Genome Sequencing Center for Infectious Disease"/>
            <person name="Wu L."/>
            <person name="Ma J."/>
        </authorList>
    </citation>
    <scope>NUCLEOTIDE SEQUENCE [LARGE SCALE GENOMIC DNA]</scope>
    <source>
        <strain evidence="10">JCM 17630</strain>
    </source>
</reference>
<dbReference type="InterPro" id="IPR035965">
    <property type="entry name" value="PAS-like_dom_sf"/>
</dbReference>
<feature type="domain" description="Histidine kinase" evidence="6">
    <location>
        <begin position="286"/>
        <end position="499"/>
    </location>
</feature>
<evidence type="ECO:0000256" key="5">
    <source>
        <dbReference type="ARBA" id="ARBA00022777"/>
    </source>
</evidence>
<dbReference type="EMBL" id="BAABCA010000006">
    <property type="protein sequence ID" value="GAA4238447.1"/>
    <property type="molecule type" value="Genomic_DNA"/>
</dbReference>
<keyword evidence="10" id="KW-1185">Reference proteome</keyword>
<dbReference type="Proteomes" id="UP001501496">
    <property type="component" value="Unassembled WGS sequence"/>
</dbReference>
<feature type="domain" description="PAS" evidence="7">
    <location>
        <begin position="141"/>
        <end position="212"/>
    </location>
</feature>
<comment type="caution">
    <text evidence="9">The sequence shown here is derived from an EMBL/GenBank/DDBJ whole genome shotgun (WGS) entry which is preliminary data.</text>
</comment>
<evidence type="ECO:0000259" key="7">
    <source>
        <dbReference type="PROSITE" id="PS50112"/>
    </source>
</evidence>
<organism evidence="9 10">
    <name type="scientific">Postechiella marina</name>
    <dbReference type="NCBI Taxonomy" id="943941"/>
    <lineage>
        <taxon>Bacteria</taxon>
        <taxon>Pseudomonadati</taxon>
        <taxon>Bacteroidota</taxon>
        <taxon>Flavobacteriia</taxon>
        <taxon>Flavobacteriales</taxon>
        <taxon>Flavobacteriaceae</taxon>
        <taxon>Postechiella</taxon>
    </lineage>
</organism>
<evidence type="ECO:0000256" key="1">
    <source>
        <dbReference type="ARBA" id="ARBA00000085"/>
    </source>
</evidence>
<evidence type="ECO:0000313" key="10">
    <source>
        <dbReference type="Proteomes" id="UP001501496"/>
    </source>
</evidence>
<dbReference type="EC" id="2.7.13.3" evidence="2"/>
<proteinExistence type="predicted"/>
<sequence length="501" mass="57055">MAYPPNSLSNTSTDSVYLDFIQKAASIGTWEYDTKLLTLHWALETKKIHELPHDYVPNLEEALNFYKAGKNRDTITKLFSECIENLKSFDVELQITTAKGNDKWIRAIAKPFIENGELVKVLGLFQDIDQKTKISKELAAKEALLSKIFDHASIGKGTLDLEGKWLKVNNSLCEMLNYTEEELLKLQSFKAISHPEDKHIGLDLHYKMLDGDINNFQVEKRYISKNGKVIFALLSSALVKDSRGIPQFIIIQINDLTQIKKANQKIQHLLNIKEHQNKRLLNFAHIVSHNLRSHSGNLKMLLDIIKTDMPESMDNDVFPMLDLAVDQLKETVESLNEVATINIKNDVIVEPINLLKSFENVLNCITGQIAESRAKINIDIEPDIHVYAITAYLDSILLNFITNSIKYKKSNINLEIDIQTTIQQGYVIIKIKDNGLGIDLKKHKEKLFGMYKTFHNHKDARGIGLFITKNQVEAIGGKIEVDSTVNIGTTFYIHLKHYENN</sequence>
<protein>
    <recommendedName>
        <fullName evidence="2">histidine kinase</fullName>
        <ecNumber evidence="2">2.7.13.3</ecNumber>
    </recommendedName>
</protein>
<name>A0ABP8CES8_9FLAO</name>
<dbReference type="Gene3D" id="3.30.450.20">
    <property type="entry name" value="PAS domain"/>
    <property type="match status" value="2"/>
</dbReference>
<evidence type="ECO:0000259" key="8">
    <source>
        <dbReference type="PROSITE" id="PS50113"/>
    </source>
</evidence>
<gene>
    <name evidence="9" type="ORF">GCM10022291_28950</name>
</gene>
<dbReference type="PANTHER" id="PTHR43304">
    <property type="entry name" value="PHYTOCHROME-LIKE PROTEIN CPH1"/>
    <property type="match status" value="1"/>
</dbReference>
<dbReference type="SMART" id="SM00086">
    <property type="entry name" value="PAC"/>
    <property type="match status" value="2"/>
</dbReference>
<dbReference type="NCBIfam" id="TIGR00229">
    <property type="entry name" value="sensory_box"/>
    <property type="match status" value="1"/>
</dbReference>
<dbReference type="InterPro" id="IPR036890">
    <property type="entry name" value="HATPase_C_sf"/>
</dbReference>
<dbReference type="Pfam" id="PF02518">
    <property type="entry name" value="HATPase_c"/>
    <property type="match status" value="1"/>
</dbReference>
<dbReference type="PANTHER" id="PTHR43304:SF1">
    <property type="entry name" value="PAC DOMAIN-CONTAINING PROTEIN"/>
    <property type="match status" value="1"/>
</dbReference>
<accession>A0ABP8CES8</accession>
<dbReference type="InterPro" id="IPR000014">
    <property type="entry name" value="PAS"/>
</dbReference>
<dbReference type="RefSeq" id="WP_344789029.1">
    <property type="nucleotide sequence ID" value="NZ_BAABCA010000006.1"/>
</dbReference>
<dbReference type="SUPFAM" id="SSF55874">
    <property type="entry name" value="ATPase domain of HSP90 chaperone/DNA topoisomerase II/histidine kinase"/>
    <property type="match status" value="1"/>
</dbReference>
<evidence type="ECO:0000256" key="3">
    <source>
        <dbReference type="ARBA" id="ARBA00022553"/>
    </source>
</evidence>